<organism evidence="2 3">
    <name type="scientific">Mycolicibacterium iranicum</name>
    <name type="common">Mycobacterium iranicum</name>
    <dbReference type="NCBI Taxonomy" id="912594"/>
    <lineage>
        <taxon>Bacteria</taxon>
        <taxon>Bacillati</taxon>
        <taxon>Actinomycetota</taxon>
        <taxon>Actinomycetes</taxon>
        <taxon>Mycobacteriales</taxon>
        <taxon>Mycobacteriaceae</taxon>
        <taxon>Mycolicibacterium</taxon>
    </lineage>
</organism>
<evidence type="ECO:0000313" key="3">
    <source>
        <dbReference type="Proteomes" id="UP001084650"/>
    </source>
</evidence>
<gene>
    <name evidence="2" type="ORF">OY187_31640</name>
</gene>
<sequence length="70" mass="7590">ATPQQLGAKSWKEVLSVRWRISTSEAHRRLTEASWVAPRQPITGPALPPVLPATARAQAQGLINAEHVSV</sequence>
<proteinExistence type="predicted"/>
<dbReference type="InterPro" id="IPR003870">
    <property type="entry name" value="DUF222"/>
</dbReference>
<keyword evidence="3" id="KW-1185">Reference proteome</keyword>
<comment type="caution">
    <text evidence="2">The sequence shown here is derived from an EMBL/GenBank/DDBJ whole genome shotgun (WGS) entry which is preliminary data.</text>
</comment>
<dbReference type="RefSeq" id="WP_268788207.1">
    <property type="nucleotide sequence ID" value="NZ_JAPQYE010000087.1"/>
</dbReference>
<dbReference type="Proteomes" id="UP001084650">
    <property type="component" value="Unassembled WGS sequence"/>
</dbReference>
<protein>
    <submittedName>
        <fullName evidence="2">DUF222 domain-containing protein</fullName>
    </submittedName>
</protein>
<reference evidence="2" key="1">
    <citation type="submission" date="2022-12" db="EMBL/GenBank/DDBJ databases">
        <title>Whole genome sequence of Mycolicibacterium iranicum strain SBH312.</title>
        <authorList>
            <person name="Jani J."/>
            <person name="Arifin Mustapha Z."/>
            <person name="Ahmed K."/>
            <person name="Kai Ling C."/>
        </authorList>
    </citation>
    <scope>NUCLEOTIDE SEQUENCE</scope>
    <source>
        <strain evidence="2">SBH312</strain>
    </source>
</reference>
<evidence type="ECO:0000313" key="2">
    <source>
        <dbReference type="EMBL" id="MCZ0732599.1"/>
    </source>
</evidence>
<feature type="non-terminal residue" evidence="2">
    <location>
        <position position="70"/>
    </location>
</feature>
<dbReference type="Pfam" id="PF02720">
    <property type="entry name" value="DUF222"/>
    <property type="match status" value="1"/>
</dbReference>
<evidence type="ECO:0000259" key="1">
    <source>
        <dbReference type="Pfam" id="PF02720"/>
    </source>
</evidence>
<accession>A0ABT4HS78</accession>
<dbReference type="EMBL" id="JAPQYE010000087">
    <property type="protein sequence ID" value="MCZ0732599.1"/>
    <property type="molecule type" value="Genomic_DNA"/>
</dbReference>
<feature type="non-terminal residue" evidence="2">
    <location>
        <position position="1"/>
    </location>
</feature>
<feature type="domain" description="DUF222" evidence="1">
    <location>
        <begin position="2"/>
        <end position="70"/>
    </location>
</feature>
<name>A0ABT4HS78_MYCIR</name>